<accession>A0A1M6ET13</accession>
<dbReference type="EMBL" id="FQZN01000010">
    <property type="protein sequence ID" value="SHI88489.1"/>
    <property type="molecule type" value="Genomic_DNA"/>
</dbReference>
<name>A0A1M6ET13_9BACE</name>
<reference evidence="2" key="1">
    <citation type="submission" date="2016-11" db="EMBL/GenBank/DDBJ databases">
        <authorList>
            <person name="Varghese N."/>
            <person name="Submissions S."/>
        </authorList>
    </citation>
    <scope>NUCLEOTIDE SEQUENCE [LARGE SCALE GENOMIC DNA]</scope>
    <source>
        <strain evidence="2">DSM 26884</strain>
    </source>
</reference>
<proteinExistence type="predicted"/>
<dbReference type="eggNOG" id="ENOG5030YP6">
    <property type="taxonomic scope" value="Bacteria"/>
</dbReference>
<gene>
    <name evidence="1" type="ORF">SAMN05444350_11045</name>
</gene>
<sequence>MKLKDLKKGVFFKLKDSDTAPVWIRGEYVRSEKKYSTFKFDDINHERLLSPDKEVITDFEF</sequence>
<evidence type="ECO:0000313" key="2">
    <source>
        <dbReference type="Proteomes" id="UP000184192"/>
    </source>
</evidence>
<protein>
    <submittedName>
        <fullName evidence="1">Uncharacterized protein</fullName>
    </submittedName>
</protein>
<organism evidence="1 2">
    <name type="scientific">Bacteroides stercorirosoris</name>
    <dbReference type="NCBI Taxonomy" id="871324"/>
    <lineage>
        <taxon>Bacteria</taxon>
        <taxon>Pseudomonadati</taxon>
        <taxon>Bacteroidota</taxon>
        <taxon>Bacteroidia</taxon>
        <taxon>Bacteroidales</taxon>
        <taxon>Bacteroidaceae</taxon>
        <taxon>Bacteroides</taxon>
    </lineage>
</organism>
<evidence type="ECO:0000313" key="1">
    <source>
        <dbReference type="EMBL" id="SHI88489.1"/>
    </source>
</evidence>
<dbReference type="AlphaFoldDB" id="A0A1M6ET13"/>
<keyword evidence="2" id="KW-1185">Reference proteome</keyword>
<dbReference type="RefSeq" id="WP_025833618.1">
    <property type="nucleotide sequence ID" value="NZ_FQZN01000010.1"/>
</dbReference>
<dbReference type="Proteomes" id="UP000184192">
    <property type="component" value="Unassembled WGS sequence"/>
</dbReference>
<dbReference type="GeneID" id="92712003"/>